<gene>
    <name evidence="1" type="ORF">METZ01_LOCUS483377</name>
</gene>
<accession>A0A383CEP0</accession>
<dbReference type="EMBL" id="UINC01208129">
    <property type="protein sequence ID" value="SVE30523.1"/>
    <property type="molecule type" value="Genomic_DNA"/>
</dbReference>
<dbReference type="AlphaFoldDB" id="A0A383CEP0"/>
<evidence type="ECO:0008006" key="2">
    <source>
        <dbReference type="Google" id="ProtNLM"/>
    </source>
</evidence>
<sequence length="70" mass="7526">GGAFVIGDRVNGGLHGAYPSLNLSDLEFGDLRHTYDFRGLYATLLEQWMGVDSSPIVGGTYEQLPLLSPA</sequence>
<organism evidence="1">
    <name type="scientific">marine metagenome</name>
    <dbReference type="NCBI Taxonomy" id="408172"/>
    <lineage>
        <taxon>unclassified sequences</taxon>
        <taxon>metagenomes</taxon>
        <taxon>ecological metagenomes</taxon>
    </lineage>
</organism>
<evidence type="ECO:0000313" key="1">
    <source>
        <dbReference type="EMBL" id="SVE30523.1"/>
    </source>
</evidence>
<reference evidence="1" key="1">
    <citation type="submission" date="2018-05" db="EMBL/GenBank/DDBJ databases">
        <authorList>
            <person name="Lanie J.A."/>
            <person name="Ng W.-L."/>
            <person name="Kazmierczak K.M."/>
            <person name="Andrzejewski T.M."/>
            <person name="Davidsen T.M."/>
            <person name="Wayne K.J."/>
            <person name="Tettelin H."/>
            <person name="Glass J.I."/>
            <person name="Rusch D."/>
            <person name="Podicherti R."/>
            <person name="Tsui H.-C.T."/>
            <person name="Winkler M.E."/>
        </authorList>
    </citation>
    <scope>NUCLEOTIDE SEQUENCE</scope>
</reference>
<proteinExistence type="predicted"/>
<feature type="non-terminal residue" evidence="1">
    <location>
        <position position="1"/>
    </location>
</feature>
<name>A0A383CEP0_9ZZZZ</name>
<protein>
    <recommendedName>
        <fullName evidence="2">DUF1501 domain-containing protein</fullName>
    </recommendedName>
</protein>